<name>A0A182VLV7_ANOME</name>
<accession>A0A182VLV7</accession>
<dbReference type="InterPro" id="IPR001650">
    <property type="entry name" value="Helicase_C-like"/>
</dbReference>
<feature type="region of interest" description="Disordered" evidence="2">
    <location>
        <begin position="60"/>
        <end position="79"/>
    </location>
</feature>
<dbReference type="Proteomes" id="UP000075903">
    <property type="component" value="Unassembled WGS sequence"/>
</dbReference>
<dbReference type="STRING" id="30066.A0A182VLV7"/>
<evidence type="ECO:0000313" key="6">
    <source>
        <dbReference type="Proteomes" id="UP000075903"/>
    </source>
</evidence>
<dbReference type="InterPro" id="IPR000330">
    <property type="entry name" value="SNF2_N"/>
</dbReference>
<dbReference type="InterPro" id="IPR027417">
    <property type="entry name" value="P-loop_NTPase"/>
</dbReference>
<evidence type="ECO:0000313" key="5">
    <source>
        <dbReference type="EnsemblMetazoa" id="AMEM017177-PA"/>
    </source>
</evidence>
<dbReference type="InterPro" id="IPR014001">
    <property type="entry name" value="Helicase_ATP-bd"/>
</dbReference>
<dbReference type="SMART" id="SM00487">
    <property type="entry name" value="DEXDc"/>
    <property type="match status" value="1"/>
</dbReference>
<dbReference type="GO" id="GO:0006325">
    <property type="term" value="P:chromatin organization"/>
    <property type="evidence" value="ECO:0007669"/>
    <property type="project" value="UniProtKB-KW"/>
</dbReference>
<dbReference type="VEuPathDB" id="VectorBase:AMEM017177"/>
<dbReference type="GO" id="GO:0005694">
    <property type="term" value="C:chromosome"/>
    <property type="evidence" value="ECO:0007669"/>
    <property type="project" value="UniProtKB-ARBA"/>
</dbReference>
<dbReference type="PROSITE" id="PS51192">
    <property type="entry name" value="HELICASE_ATP_BIND_1"/>
    <property type="match status" value="1"/>
</dbReference>
<dbReference type="PANTHER" id="PTHR10799">
    <property type="entry name" value="SNF2/RAD54 HELICASE FAMILY"/>
    <property type="match status" value="1"/>
</dbReference>
<dbReference type="VEuPathDB" id="VectorBase:AMEM21_004988"/>
<dbReference type="GO" id="GO:0016787">
    <property type="term" value="F:hydrolase activity"/>
    <property type="evidence" value="ECO:0007669"/>
    <property type="project" value="UniProtKB-KW"/>
</dbReference>
<keyword evidence="1" id="KW-0378">Hydrolase</keyword>
<dbReference type="EnsemblMetazoa" id="AMEM017177-RA">
    <property type="protein sequence ID" value="AMEM017177-PA"/>
    <property type="gene ID" value="AMEM017177"/>
</dbReference>
<evidence type="ECO:0000259" key="3">
    <source>
        <dbReference type="PROSITE" id="PS51192"/>
    </source>
</evidence>
<protein>
    <submittedName>
        <fullName evidence="5">Uncharacterized protein</fullName>
    </submittedName>
</protein>
<dbReference type="GO" id="GO:0003678">
    <property type="term" value="F:DNA helicase activity"/>
    <property type="evidence" value="ECO:0007669"/>
    <property type="project" value="UniProtKB-EC"/>
</dbReference>
<feature type="domain" description="Helicase ATP-binding" evidence="3">
    <location>
        <begin position="372"/>
        <end position="542"/>
    </location>
</feature>
<dbReference type="GO" id="GO:0003677">
    <property type="term" value="F:DNA binding"/>
    <property type="evidence" value="ECO:0007669"/>
    <property type="project" value="UniProtKB-KW"/>
</dbReference>
<dbReference type="Pfam" id="PF00271">
    <property type="entry name" value="Helicase_C"/>
    <property type="match status" value="1"/>
</dbReference>
<feature type="domain" description="Helicase C-terminal" evidence="4">
    <location>
        <begin position="734"/>
        <end position="886"/>
    </location>
</feature>
<keyword evidence="6" id="KW-1185">Reference proteome</keyword>
<feature type="compositionally biased region" description="Basic and acidic residues" evidence="2">
    <location>
        <begin position="209"/>
        <end position="227"/>
    </location>
</feature>
<proteinExistence type="predicted"/>
<dbReference type="GO" id="GO:0005634">
    <property type="term" value="C:nucleus"/>
    <property type="evidence" value="ECO:0007669"/>
    <property type="project" value="UniProtKB-SubCell"/>
</dbReference>
<dbReference type="SUPFAM" id="SSF52540">
    <property type="entry name" value="P-loop containing nucleoside triphosphate hydrolases"/>
    <property type="match status" value="2"/>
</dbReference>
<evidence type="ECO:0000259" key="4">
    <source>
        <dbReference type="PROSITE" id="PS51194"/>
    </source>
</evidence>
<dbReference type="InterPro" id="IPR049730">
    <property type="entry name" value="SNF2/RAD54-like_C"/>
</dbReference>
<dbReference type="CDD" id="cd18793">
    <property type="entry name" value="SF2_C_SNF"/>
    <property type="match status" value="1"/>
</dbReference>
<dbReference type="Gene3D" id="3.40.50.300">
    <property type="entry name" value="P-loop containing nucleotide triphosphate hydrolases"/>
    <property type="match status" value="2"/>
</dbReference>
<dbReference type="Gene3D" id="3.40.50.10810">
    <property type="entry name" value="Tandem AAA-ATPase domain"/>
    <property type="match status" value="1"/>
</dbReference>
<dbReference type="InterPro" id="IPR038718">
    <property type="entry name" value="SNF2-like_sf"/>
</dbReference>
<sequence length="925" mass="105449">MCLCVRVFIVRTEEDAFGGIQKGAFDTRSTNGSFYHLQSRGALGRFISTATEIMSLRGFRKPAQNGNTDGNEAGDGKLSLIPGRKRIQMMGDSDSESDASTTPIKPVPIPVVGAVKENGATKSPAALTIKEKELRLQMVRQACMEVDAMLLQSSLVSNEWDVGKAIEELKKTAVKRKIIVSPSPVKPATAETATNGKEKNQQQAKKRRVQEPNRSDDESDVDSDRPAEQVFDSDEDSDGHGGSYSHGKLSNERKNVLEFLNTAGLNEMICVKTLSMKKIELLLEQRPFKDWSNLVDKLKSHRSLQTDILNYTQEYLTRRKNIAAMMSKCKKITKKLEEAIASGSGTLVEQPGNIADGFKLAEYQLVGLNWLTIMYRHKMNAILADEMGLGKTIQIIAFLAWLKENNHQERPNLVVVPSSTMDNWEQELIKWCPELVILKYYGSQAERRMIRVDWAKNGINEVDVVLTTYHMMGASGEEKKMWRVTQFDYVVFDEAHMLKNVHSQRYQNLIRINAKYRILLTGTPLQNNLLELMSLLCFVMPKLIGSKVEDIKTLFQGKVVRVKKTNKGEGEEELSSFEKNQIDRAKLIMKPFVLRRLKKDVLAFLPPKKEVVLKTSMIDSQQEKYNEIVNEYQNATGKVKDYTEISGMSIMMDLRKLANHPLLLRYYYSDDDVRNIARKLATDPDYKGTKEDDIFYDIAYLSDFKLYEMRDKYTTLYDLQLPEKLITSSGKFRQLDELLPKMKEEGHRVLIFSQFTMMLDIMERYLKIRKHGFLRLDGSTAVTERQELIDQYTQDPDLFIFLLSTKAGGLGINLTAADTVIIHDIDFNPYNDKQAEDRAHRMGQKKPVTIYKLISEGTIEEGMLMIAQQKLQLEKDVTEQDGKNPMDDHKCMVGLLTMALGLDEKKAETILKNESPMKKPMQEEF</sequence>
<dbReference type="GO" id="GO:0005524">
    <property type="term" value="F:ATP binding"/>
    <property type="evidence" value="ECO:0007669"/>
    <property type="project" value="UniProtKB-KW"/>
</dbReference>
<dbReference type="Pfam" id="PF00176">
    <property type="entry name" value="SNF2-rel_dom"/>
    <property type="match status" value="1"/>
</dbReference>
<evidence type="ECO:0000256" key="1">
    <source>
        <dbReference type="ARBA" id="ARBA00022801"/>
    </source>
</evidence>
<dbReference type="AlphaFoldDB" id="A0A182VLV7"/>
<organism evidence="5 6">
    <name type="scientific">Anopheles merus</name>
    <name type="common">Mosquito</name>
    <dbReference type="NCBI Taxonomy" id="30066"/>
    <lineage>
        <taxon>Eukaryota</taxon>
        <taxon>Metazoa</taxon>
        <taxon>Ecdysozoa</taxon>
        <taxon>Arthropoda</taxon>
        <taxon>Hexapoda</taxon>
        <taxon>Insecta</taxon>
        <taxon>Pterygota</taxon>
        <taxon>Neoptera</taxon>
        <taxon>Endopterygota</taxon>
        <taxon>Diptera</taxon>
        <taxon>Nematocera</taxon>
        <taxon>Culicoidea</taxon>
        <taxon>Culicidae</taxon>
        <taxon>Anophelinae</taxon>
        <taxon>Anopheles</taxon>
    </lineage>
</organism>
<dbReference type="PROSITE" id="PS51194">
    <property type="entry name" value="HELICASE_CTER"/>
    <property type="match status" value="1"/>
</dbReference>
<evidence type="ECO:0000256" key="2">
    <source>
        <dbReference type="SAM" id="MobiDB-lite"/>
    </source>
</evidence>
<dbReference type="SMART" id="SM00490">
    <property type="entry name" value="HELICc"/>
    <property type="match status" value="1"/>
</dbReference>
<reference evidence="5" key="1">
    <citation type="submission" date="2020-05" db="UniProtKB">
        <authorList>
            <consortium name="EnsemblMetazoa"/>
        </authorList>
    </citation>
    <scope>IDENTIFICATION</scope>
    <source>
        <strain evidence="5">MAF</strain>
    </source>
</reference>
<feature type="region of interest" description="Disordered" evidence="2">
    <location>
        <begin position="184"/>
        <end position="248"/>
    </location>
</feature>